<name>A0AAV7LLF3_PLEWA</name>
<sequence length="137" mass="15530">MVMNCRLSVDTTPASKWRCSRGRALSISHCHDDWGAGVCDANPDFRVRVNSKREDGRESASKKPDAGDLQPIGNPKTERNDQEEPRTKAEDPDGVRTVGDTRNQEPREDTLRNRHVPGGAWLTKVRSLLRDSQFFKW</sequence>
<accession>A0AAV7LLF3</accession>
<feature type="compositionally biased region" description="Basic and acidic residues" evidence="1">
    <location>
        <begin position="50"/>
        <end position="66"/>
    </location>
</feature>
<dbReference type="EMBL" id="JANPWB010000015">
    <property type="protein sequence ID" value="KAJ1091324.1"/>
    <property type="molecule type" value="Genomic_DNA"/>
</dbReference>
<reference evidence="2" key="1">
    <citation type="journal article" date="2022" name="bioRxiv">
        <title>Sequencing and chromosome-scale assembly of the giantPleurodeles waltlgenome.</title>
        <authorList>
            <person name="Brown T."/>
            <person name="Elewa A."/>
            <person name="Iarovenko S."/>
            <person name="Subramanian E."/>
            <person name="Araus A.J."/>
            <person name="Petzold A."/>
            <person name="Susuki M."/>
            <person name="Suzuki K.-i.T."/>
            <person name="Hayashi T."/>
            <person name="Toyoda A."/>
            <person name="Oliveira C."/>
            <person name="Osipova E."/>
            <person name="Leigh N.D."/>
            <person name="Simon A."/>
            <person name="Yun M.H."/>
        </authorList>
    </citation>
    <scope>NUCLEOTIDE SEQUENCE</scope>
    <source>
        <strain evidence="2">20211129_DDA</strain>
        <tissue evidence="2">Liver</tissue>
    </source>
</reference>
<evidence type="ECO:0000313" key="2">
    <source>
        <dbReference type="EMBL" id="KAJ1091324.1"/>
    </source>
</evidence>
<feature type="region of interest" description="Disordered" evidence="1">
    <location>
        <begin position="50"/>
        <end position="121"/>
    </location>
</feature>
<evidence type="ECO:0000256" key="1">
    <source>
        <dbReference type="SAM" id="MobiDB-lite"/>
    </source>
</evidence>
<proteinExistence type="predicted"/>
<dbReference type="AlphaFoldDB" id="A0AAV7LLF3"/>
<feature type="compositionally biased region" description="Basic and acidic residues" evidence="1">
    <location>
        <begin position="102"/>
        <end position="112"/>
    </location>
</feature>
<gene>
    <name evidence="2" type="ORF">NDU88_004451</name>
</gene>
<dbReference type="Proteomes" id="UP001066276">
    <property type="component" value="Chromosome 11"/>
</dbReference>
<feature type="compositionally biased region" description="Basic and acidic residues" evidence="1">
    <location>
        <begin position="76"/>
        <end position="94"/>
    </location>
</feature>
<evidence type="ECO:0000313" key="3">
    <source>
        <dbReference type="Proteomes" id="UP001066276"/>
    </source>
</evidence>
<organism evidence="2 3">
    <name type="scientific">Pleurodeles waltl</name>
    <name type="common">Iberian ribbed newt</name>
    <dbReference type="NCBI Taxonomy" id="8319"/>
    <lineage>
        <taxon>Eukaryota</taxon>
        <taxon>Metazoa</taxon>
        <taxon>Chordata</taxon>
        <taxon>Craniata</taxon>
        <taxon>Vertebrata</taxon>
        <taxon>Euteleostomi</taxon>
        <taxon>Amphibia</taxon>
        <taxon>Batrachia</taxon>
        <taxon>Caudata</taxon>
        <taxon>Salamandroidea</taxon>
        <taxon>Salamandridae</taxon>
        <taxon>Pleurodelinae</taxon>
        <taxon>Pleurodeles</taxon>
    </lineage>
</organism>
<keyword evidence="3" id="KW-1185">Reference proteome</keyword>
<comment type="caution">
    <text evidence="2">The sequence shown here is derived from an EMBL/GenBank/DDBJ whole genome shotgun (WGS) entry which is preliminary data.</text>
</comment>
<protein>
    <submittedName>
        <fullName evidence="2">Uncharacterized protein</fullName>
    </submittedName>
</protein>